<gene>
    <name evidence="12" type="primary">SEC61BETA</name>
    <name evidence="12" type="ORF">HK099_002437</name>
</gene>
<evidence type="ECO:0000256" key="6">
    <source>
        <dbReference type="ARBA" id="ARBA00022927"/>
    </source>
</evidence>
<keyword evidence="7 11" id="KW-1133">Transmembrane helix</keyword>
<keyword evidence="3" id="KW-0813">Transport</keyword>
<organism evidence="12 13">
    <name type="scientific">Clydaea vesicula</name>
    <dbReference type="NCBI Taxonomy" id="447962"/>
    <lineage>
        <taxon>Eukaryota</taxon>
        <taxon>Fungi</taxon>
        <taxon>Fungi incertae sedis</taxon>
        <taxon>Chytridiomycota</taxon>
        <taxon>Chytridiomycota incertae sedis</taxon>
        <taxon>Chytridiomycetes</taxon>
        <taxon>Lobulomycetales</taxon>
        <taxon>Lobulomycetaceae</taxon>
        <taxon>Clydaea</taxon>
    </lineage>
</organism>
<dbReference type="InterPro" id="IPR016482">
    <property type="entry name" value="SecG/Sec61-beta/Sbh"/>
</dbReference>
<keyword evidence="13" id="KW-1185">Reference proteome</keyword>
<keyword evidence="4 11" id="KW-0812">Transmembrane</keyword>
<proteinExistence type="inferred from homology"/>
<feature type="compositionally biased region" description="Polar residues" evidence="10">
    <location>
        <begin position="14"/>
        <end position="29"/>
    </location>
</feature>
<comment type="caution">
    <text evidence="12">The sequence shown here is derived from an EMBL/GenBank/DDBJ whole genome shotgun (WGS) entry which is preliminary data.</text>
</comment>
<accession>A0AAD5U704</accession>
<comment type="similarity">
    <text evidence="2">Belongs to the SEC61-beta family.</text>
</comment>
<keyword evidence="8" id="KW-0811">Translocation</keyword>
<evidence type="ECO:0000256" key="9">
    <source>
        <dbReference type="ARBA" id="ARBA00023136"/>
    </source>
</evidence>
<evidence type="ECO:0000313" key="12">
    <source>
        <dbReference type="EMBL" id="KAJ3222335.1"/>
    </source>
</evidence>
<dbReference type="Proteomes" id="UP001211065">
    <property type="component" value="Unassembled WGS sequence"/>
</dbReference>
<keyword evidence="9 11" id="KW-0472">Membrane</keyword>
<keyword evidence="5" id="KW-0256">Endoplasmic reticulum</keyword>
<dbReference type="Pfam" id="PF03911">
    <property type="entry name" value="Sec61_beta"/>
    <property type="match status" value="1"/>
</dbReference>
<sequence>MNTASSLRKRNAKSSESAKNANKNGSSATMMKMYSQDDTPGIQVDPVSVLVGSLTFIASVFILHIVGKYTKA</sequence>
<comment type="subcellular location">
    <subcellularLocation>
        <location evidence="1">Endoplasmic reticulum membrane</location>
        <topology evidence="1">Single-pass membrane protein</topology>
    </subcellularLocation>
</comment>
<evidence type="ECO:0000256" key="4">
    <source>
        <dbReference type="ARBA" id="ARBA00022692"/>
    </source>
</evidence>
<evidence type="ECO:0000256" key="7">
    <source>
        <dbReference type="ARBA" id="ARBA00022989"/>
    </source>
</evidence>
<dbReference type="PANTHER" id="PTHR13509">
    <property type="entry name" value="SEC61 SUBUNIT BETA"/>
    <property type="match status" value="1"/>
</dbReference>
<dbReference type="PIRSF" id="PIRSF006398">
    <property type="entry name" value="Sec61_beta_euk"/>
    <property type="match status" value="1"/>
</dbReference>
<reference evidence="12" key="1">
    <citation type="submission" date="2020-05" db="EMBL/GenBank/DDBJ databases">
        <title>Phylogenomic resolution of chytrid fungi.</title>
        <authorList>
            <person name="Stajich J.E."/>
            <person name="Amses K."/>
            <person name="Simmons R."/>
            <person name="Seto K."/>
            <person name="Myers J."/>
            <person name="Bonds A."/>
            <person name="Quandt C.A."/>
            <person name="Barry K."/>
            <person name="Liu P."/>
            <person name="Grigoriev I."/>
            <person name="Longcore J.E."/>
            <person name="James T.Y."/>
        </authorList>
    </citation>
    <scope>NUCLEOTIDE SEQUENCE</scope>
    <source>
        <strain evidence="12">JEL0476</strain>
    </source>
</reference>
<protein>
    <submittedName>
        <fullName evidence="12">Protein transport protein Sec61 subunit beta</fullName>
    </submittedName>
</protein>
<evidence type="ECO:0000256" key="2">
    <source>
        <dbReference type="ARBA" id="ARBA00006103"/>
    </source>
</evidence>
<evidence type="ECO:0000256" key="1">
    <source>
        <dbReference type="ARBA" id="ARBA00004389"/>
    </source>
</evidence>
<evidence type="ECO:0000256" key="10">
    <source>
        <dbReference type="SAM" id="MobiDB-lite"/>
    </source>
</evidence>
<dbReference type="GO" id="GO:0005784">
    <property type="term" value="C:Sec61 translocon complex"/>
    <property type="evidence" value="ECO:0007669"/>
    <property type="project" value="InterPro"/>
</dbReference>
<evidence type="ECO:0000256" key="5">
    <source>
        <dbReference type="ARBA" id="ARBA00022824"/>
    </source>
</evidence>
<name>A0AAD5U704_9FUNG</name>
<keyword evidence="6" id="KW-0653">Protein transport</keyword>
<evidence type="ECO:0000313" key="13">
    <source>
        <dbReference type="Proteomes" id="UP001211065"/>
    </source>
</evidence>
<evidence type="ECO:0000256" key="11">
    <source>
        <dbReference type="SAM" id="Phobius"/>
    </source>
</evidence>
<dbReference type="InterPro" id="IPR030671">
    <property type="entry name" value="Sec61-beta/Sbh"/>
</dbReference>
<evidence type="ECO:0000256" key="3">
    <source>
        <dbReference type="ARBA" id="ARBA00022448"/>
    </source>
</evidence>
<evidence type="ECO:0000256" key="8">
    <source>
        <dbReference type="ARBA" id="ARBA00023010"/>
    </source>
</evidence>
<feature type="region of interest" description="Disordered" evidence="10">
    <location>
        <begin position="1"/>
        <end position="29"/>
    </location>
</feature>
<dbReference type="EMBL" id="JADGJW010000180">
    <property type="protein sequence ID" value="KAJ3222335.1"/>
    <property type="molecule type" value="Genomic_DNA"/>
</dbReference>
<dbReference type="GO" id="GO:0006886">
    <property type="term" value="P:intracellular protein transport"/>
    <property type="evidence" value="ECO:0007669"/>
    <property type="project" value="InterPro"/>
</dbReference>
<dbReference type="AlphaFoldDB" id="A0AAD5U704"/>
<feature type="transmembrane region" description="Helical" evidence="11">
    <location>
        <begin position="47"/>
        <end position="66"/>
    </location>
</feature>